<feature type="region of interest" description="Disordered" evidence="1">
    <location>
        <begin position="1"/>
        <end position="137"/>
    </location>
</feature>
<protein>
    <submittedName>
        <fullName evidence="2">Uncharacterized protein</fullName>
    </submittedName>
</protein>
<evidence type="ECO:0000313" key="3">
    <source>
        <dbReference type="Proteomes" id="UP000199013"/>
    </source>
</evidence>
<feature type="region of interest" description="Disordered" evidence="1">
    <location>
        <begin position="291"/>
        <end position="323"/>
    </location>
</feature>
<feature type="compositionally biased region" description="Pro residues" evidence="1">
    <location>
        <begin position="300"/>
        <end position="311"/>
    </location>
</feature>
<sequence length="406" mass="42097">MTAPRHGATAGEPTPDGEAGVEHRSTPVPAALGAQAQPSPWAPVIGRDPGQDAPAPGQAAAPARSATTATTAHATTAQAPATQGTTAQAVASQAVASPHTAAEARALPGTAREGAVHDGSRPPNSTVPGGHGPRGLTGRLARLRIGSHTTSGPALAQLGVTSPGSGLILGADRYQQPVRVRFFRPEPTRVTLLSRAWAGKLIVFRALALGARVTVVTTEPREWDGFGERATGHGDRLRALTVEQPLTLAATAQRPVLLVHDLGMVGASAPPPLGPWQTQLTILRQLDRSGIPSTARGLGPPGPPRPAPPAGEEPRTRKEHDRAAVGPLVRESHLVVLQRLGGVEAALVGGALRLPGHTVRFLQSMADDMVALVGDGVDRHVWLRQTDVERGYTGGPSSRPEYRAFP</sequence>
<gene>
    <name evidence="2" type="ORF">FDG2_2091</name>
</gene>
<accession>A0A1C3NWW2</accession>
<reference evidence="3" key="1">
    <citation type="submission" date="2016-02" db="EMBL/GenBank/DDBJ databases">
        <authorList>
            <person name="Wibberg D."/>
        </authorList>
    </citation>
    <scope>NUCLEOTIDE SEQUENCE [LARGE SCALE GENOMIC DNA]</scope>
</reference>
<dbReference type="AlphaFoldDB" id="A0A1C3NWW2"/>
<organism evidence="2 3">
    <name type="scientific">Candidatus Protofrankia californiensis</name>
    <dbReference type="NCBI Taxonomy" id="1839754"/>
    <lineage>
        <taxon>Bacteria</taxon>
        <taxon>Bacillati</taxon>
        <taxon>Actinomycetota</taxon>
        <taxon>Actinomycetes</taxon>
        <taxon>Frankiales</taxon>
        <taxon>Frankiaceae</taxon>
        <taxon>Protofrankia</taxon>
    </lineage>
</organism>
<dbReference type="Proteomes" id="UP000199013">
    <property type="component" value="Unassembled WGS sequence"/>
</dbReference>
<dbReference type="EMBL" id="FLUV01000872">
    <property type="protein sequence ID" value="SBW21693.1"/>
    <property type="molecule type" value="Genomic_DNA"/>
</dbReference>
<evidence type="ECO:0000256" key="1">
    <source>
        <dbReference type="SAM" id="MobiDB-lite"/>
    </source>
</evidence>
<keyword evidence="3" id="KW-1185">Reference proteome</keyword>
<evidence type="ECO:0000313" key="2">
    <source>
        <dbReference type="EMBL" id="SBW21693.1"/>
    </source>
</evidence>
<proteinExistence type="predicted"/>
<feature type="compositionally biased region" description="Low complexity" evidence="1">
    <location>
        <begin position="53"/>
        <end position="99"/>
    </location>
</feature>
<feature type="compositionally biased region" description="Basic and acidic residues" evidence="1">
    <location>
        <begin position="312"/>
        <end position="323"/>
    </location>
</feature>
<name>A0A1C3NWW2_9ACTN</name>